<dbReference type="InterPro" id="IPR043148">
    <property type="entry name" value="TagF_C"/>
</dbReference>
<dbReference type="Pfam" id="PF04464">
    <property type="entry name" value="Glyphos_transf"/>
    <property type="match status" value="1"/>
</dbReference>
<sequence>MDEFIKNIRHKKWELKTDLQNCVYYLAKRNKKNLPALDMENIKVCFILQRTEIFTSVQSIFNAMCLDGRFSVSVLVLPRYDHAKRKVDINTIKRNVEFCENLNAKITIINPYDEKSGSFDDISKYDFDFVFLGLPYRAEYPKAYNFKDFSQQSRLCYVPYGSSYADGKKMLRVSLTNDLLTNVDYLFADCDKVYQYCNSKLKLCKNADSKKIVYNIGFPRYDLVEREKKYDGVKTFLWLPRWTTSTDNNEKSTFFENKDVLIKYFQDHPELSLIIRPHPLMFAHYIDTGVMTKAEVADYKQLINDAPNITLDESASYLDSFRKADCLIADYSSVVIEYFITGQPIIYLNGTDTVEKEVAEAFYVSESPDQTISYMNKLVSGMDEKADLRKRALSGNSYHGGVNKRVINTLLSKD</sequence>
<dbReference type="InterPro" id="IPR007554">
    <property type="entry name" value="Glycerophosphate_synth"/>
</dbReference>
<dbReference type="Gene3D" id="3.40.50.12580">
    <property type="match status" value="1"/>
</dbReference>
<dbReference type="EMBL" id="JBBMEN010000005">
    <property type="protein sequence ID" value="MEQ2385524.1"/>
    <property type="molecule type" value="Genomic_DNA"/>
</dbReference>
<comment type="caution">
    <text evidence="1">The sequence shown here is derived from an EMBL/GenBank/DDBJ whole genome shotgun (WGS) entry which is preliminary data.</text>
</comment>
<dbReference type="Proteomes" id="UP001465119">
    <property type="component" value="Unassembled WGS sequence"/>
</dbReference>
<proteinExistence type="predicted"/>
<protein>
    <submittedName>
        <fullName evidence="1">CDP-glycerol glycerophosphotransferase family protein</fullName>
    </submittedName>
</protein>
<gene>
    <name evidence="1" type="ORF">WMO20_06185</name>
</gene>
<organism evidence="1 2">
    <name type="scientific">Faecalibacterium intestinale</name>
    <dbReference type="NCBI Taxonomy" id="3133155"/>
    <lineage>
        <taxon>Bacteria</taxon>
        <taxon>Bacillati</taxon>
        <taxon>Bacillota</taxon>
        <taxon>Clostridia</taxon>
        <taxon>Eubacteriales</taxon>
        <taxon>Oscillospiraceae</taxon>
        <taxon>Faecalibacterium</taxon>
    </lineage>
</organism>
<dbReference type="RefSeq" id="WP_349186145.1">
    <property type="nucleotide sequence ID" value="NZ_JBBMEN010000005.1"/>
</dbReference>
<evidence type="ECO:0000313" key="2">
    <source>
        <dbReference type="Proteomes" id="UP001465119"/>
    </source>
</evidence>
<evidence type="ECO:0000313" key="1">
    <source>
        <dbReference type="EMBL" id="MEQ2385524.1"/>
    </source>
</evidence>
<reference evidence="1 2" key="1">
    <citation type="submission" date="2024-03" db="EMBL/GenBank/DDBJ databases">
        <title>Human intestinal bacterial collection.</title>
        <authorList>
            <person name="Pauvert C."/>
            <person name="Hitch T.C.A."/>
            <person name="Clavel T."/>
        </authorList>
    </citation>
    <scope>NUCLEOTIDE SEQUENCE [LARGE SCALE GENOMIC DNA]</scope>
    <source>
        <strain evidence="1 2">CLA-AA-H281</strain>
    </source>
</reference>
<accession>A0ABV1C277</accession>
<keyword evidence="2" id="KW-1185">Reference proteome</keyword>
<dbReference type="SUPFAM" id="SSF53756">
    <property type="entry name" value="UDP-Glycosyltransferase/glycogen phosphorylase"/>
    <property type="match status" value="1"/>
</dbReference>
<name>A0ABV1C277_9FIRM</name>